<dbReference type="GO" id="GO:0005634">
    <property type="term" value="C:nucleus"/>
    <property type="evidence" value="ECO:0007669"/>
    <property type="project" value="UniProtKB-SubCell"/>
</dbReference>
<evidence type="ECO:0000313" key="16">
    <source>
        <dbReference type="Proteomes" id="UP000314986"/>
    </source>
</evidence>
<dbReference type="GeneTree" id="ENSGT00940000159708"/>
<dbReference type="SUPFAM" id="SSF103637">
    <property type="entry name" value="CCHHC domain"/>
    <property type="match status" value="1"/>
</dbReference>
<dbReference type="CDD" id="cd20137">
    <property type="entry name" value="MBT_L3MBTL1_rpt3"/>
    <property type="match status" value="1"/>
</dbReference>
<keyword evidence="3" id="KW-0479">Metal-binding</keyword>
<sequence length="543" mass="61626">MEKNTLWSWVSYLESEKAVPAPVKLFRECQLFPQNKNSFRVGMKLEGIDPTHPSMYFVLTVSEVCGYRLRLHFDGYSECHDFWVNADSLDIHPAGWCEKTGHRLYPPKGYKEEEFKWANYLRITKSQAAPKQLFCNQSNSVIPLGFRVGMKLEAVDRMNPSLICVATVTDIVDNRFLVHFDNWDDTYDYWCDASSPYIHPVGWCQEHGKTLTPPQGHPHPEHFSWDKYLEGTGSCAAPVRAFKIHPPHGFQINMKLEAVDRRNSMLIRVATIVDVDDHRIKIHFDGWSHVYNYWVDADNPDIHPVGWCARTGYPLHPPVSEYSVGCPVPGYKAVGHTKGSKYTSHHRKCPTPGCDGSGHVTGKFTAHHRLSGCPLAERNQARVKAEASDTDGSSRKRNFMSFGRRRKSNHHGRIGRPPKYHKLQHEDLKHVLHQSVFMSAMSPHPGRSLPLCWEQHCKLLPGVSGISASRVAQWTVEEVGSFVQTLTGSEHQAKLFKEELIDGEALLLLNQADIVKIMSIKLGPALKIYNSILMFKSADDILK</sequence>
<name>A0A4W3J432_CALMI</name>
<dbReference type="InterPro" id="IPR013761">
    <property type="entry name" value="SAM/pointed_sf"/>
</dbReference>
<dbReference type="PANTHER" id="PTHR12247:SF69">
    <property type="entry name" value="LETHAL(3)MALIGNANT BRAIN TUMOR-LIKE PROTEIN 1"/>
    <property type="match status" value="1"/>
</dbReference>
<evidence type="ECO:0000256" key="10">
    <source>
        <dbReference type="ARBA" id="ARBA00023242"/>
    </source>
</evidence>
<dbReference type="Proteomes" id="UP000314986">
    <property type="component" value="Unassembled WGS sequence"/>
</dbReference>
<dbReference type="InterPro" id="IPR047361">
    <property type="entry name" value="MBT_L3MBTL1_rpt1"/>
</dbReference>
<organism evidence="15 16">
    <name type="scientific">Callorhinchus milii</name>
    <name type="common">Ghost shark</name>
    <dbReference type="NCBI Taxonomy" id="7868"/>
    <lineage>
        <taxon>Eukaryota</taxon>
        <taxon>Metazoa</taxon>
        <taxon>Chordata</taxon>
        <taxon>Craniata</taxon>
        <taxon>Vertebrata</taxon>
        <taxon>Chondrichthyes</taxon>
        <taxon>Holocephali</taxon>
        <taxon>Chimaeriformes</taxon>
        <taxon>Callorhinchidae</taxon>
        <taxon>Callorhinchus</taxon>
    </lineage>
</organism>
<keyword evidence="4" id="KW-0677">Repeat</keyword>
<keyword evidence="6" id="KW-0862">Zinc</keyword>
<dbReference type="AlphaFoldDB" id="A0A4W3J432"/>
<evidence type="ECO:0000256" key="5">
    <source>
        <dbReference type="ARBA" id="ARBA00022771"/>
    </source>
</evidence>
<dbReference type="Pfam" id="PF01530">
    <property type="entry name" value="zf-C2HC"/>
    <property type="match status" value="1"/>
</dbReference>
<evidence type="ECO:0000256" key="1">
    <source>
        <dbReference type="ARBA" id="ARBA00004123"/>
    </source>
</evidence>
<reference evidence="15" key="4">
    <citation type="submission" date="2025-08" db="UniProtKB">
        <authorList>
            <consortium name="Ensembl"/>
        </authorList>
    </citation>
    <scope>IDENTIFICATION</scope>
</reference>
<keyword evidence="10" id="KW-0539">Nucleus</keyword>
<dbReference type="SUPFAM" id="SSF47769">
    <property type="entry name" value="SAM/Pointed domain"/>
    <property type="match status" value="1"/>
</dbReference>
<dbReference type="Gene3D" id="1.10.150.50">
    <property type="entry name" value="Transcription Factor, Ets-1"/>
    <property type="match status" value="1"/>
</dbReference>
<feature type="domain" description="SAM" evidence="14">
    <location>
        <begin position="474"/>
        <end position="538"/>
    </location>
</feature>
<keyword evidence="9" id="KW-0804">Transcription</keyword>
<evidence type="ECO:0000256" key="9">
    <source>
        <dbReference type="ARBA" id="ARBA00023163"/>
    </source>
</evidence>
<dbReference type="GO" id="GO:0006325">
    <property type="term" value="P:chromatin organization"/>
    <property type="evidence" value="ECO:0007669"/>
    <property type="project" value="UniProtKB-KW"/>
</dbReference>
<dbReference type="PROSITE" id="PS51802">
    <property type="entry name" value="ZF_CCHHC"/>
    <property type="match status" value="1"/>
</dbReference>
<evidence type="ECO:0000256" key="7">
    <source>
        <dbReference type="ARBA" id="ARBA00022853"/>
    </source>
</evidence>
<accession>A0A4W3J432</accession>
<proteinExistence type="predicted"/>
<reference evidence="16" key="1">
    <citation type="journal article" date="2006" name="Science">
        <title>Ancient noncoding elements conserved in the human genome.</title>
        <authorList>
            <person name="Venkatesh B."/>
            <person name="Kirkness E.F."/>
            <person name="Loh Y.H."/>
            <person name="Halpern A.L."/>
            <person name="Lee A.P."/>
            <person name="Johnson J."/>
            <person name="Dandona N."/>
            <person name="Viswanathan L.D."/>
            <person name="Tay A."/>
            <person name="Venter J.C."/>
            <person name="Strausberg R.L."/>
            <person name="Brenner S."/>
        </authorList>
    </citation>
    <scope>NUCLEOTIDE SEQUENCE [LARGE SCALE GENOMIC DNA]</scope>
</reference>
<dbReference type="CDD" id="cd20134">
    <property type="entry name" value="MBT_L3MBTL1_rpt2"/>
    <property type="match status" value="1"/>
</dbReference>
<evidence type="ECO:0000256" key="12">
    <source>
        <dbReference type="ARBA" id="ARBA00079425"/>
    </source>
</evidence>
<dbReference type="GO" id="GO:0045892">
    <property type="term" value="P:negative regulation of DNA-templated transcription"/>
    <property type="evidence" value="ECO:0007669"/>
    <property type="project" value="TreeGrafter"/>
</dbReference>
<dbReference type="PANTHER" id="PTHR12247">
    <property type="entry name" value="POLYCOMB GROUP PROTEIN"/>
    <property type="match status" value="1"/>
</dbReference>
<dbReference type="Pfam" id="PF02820">
    <property type="entry name" value="MBT"/>
    <property type="match status" value="3"/>
</dbReference>
<dbReference type="SUPFAM" id="SSF63748">
    <property type="entry name" value="Tudor/PWWP/MBT"/>
    <property type="match status" value="3"/>
</dbReference>
<evidence type="ECO:0000256" key="13">
    <source>
        <dbReference type="PROSITE-ProRule" id="PRU00459"/>
    </source>
</evidence>
<dbReference type="PROSITE" id="PS50105">
    <property type="entry name" value="SAM_DOMAIN"/>
    <property type="match status" value="1"/>
</dbReference>
<feature type="repeat" description="MBT" evidence="13">
    <location>
        <begin position="223"/>
        <end position="318"/>
    </location>
</feature>
<reference evidence="16" key="3">
    <citation type="journal article" date="2014" name="Nature">
        <title>Elephant shark genome provides unique insights into gnathostome evolution.</title>
        <authorList>
            <consortium name="International Elephant Shark Genome Sequencing Consortium"/>
            <person name="Venkatesh B."/>
            <person name="Lee A.P."/>
            <person name="Ravi V."/>
            <person name="Maurya A.K."/>
            <person name="Lian M.M."/>
            <person name="Swann J.B."/>
            <person name="Ohta Y."/>
            <person name="Flajnik M.F."/>
            <person name="Sutoh Y."/>
            <person name="Kasahara M."/>
            <person name="Hoon S."/>
            <person name="Gangu V."/>
            <person name="Roy S.W."/>
            <person name="Irimia M."/>
            <person name="Korzh V."/>
            <person name="Kondrychyn I."/>
            <person name="Lim Z.W."/>
            <person name="Tay B.H."/>
            <person name="Tohari S."/>
            <person name="Kong K.W."/>
            <person name="Ho S."/>
            <person name="Lorente-Galdos B."/>
            <person name="Quilez J."/>
            <person name="Marques-Bonet T."/>
            <person name="Raney B.J."/>
            <person name="Ingham P.W."/>
            <person name="Tay A."/>
            <person name="Hillier L.W."/>
            <person name="Minx P."/>
            <person name="Boehm T."/>
            <person name="Wilson R.K."/>
            <person name="Brenner S."/>
            <person name="Warren W.C."/>
        </authorList>
    </citation>
    <scope>NUCLEOTIDE SEQUENCE [LARGE SCALE GENOMIC DNA]</scope>
</reference>
<dbReference type="FunFam" id="2.30.30.140:FF:000007">
    <property type="entry name" value="Lethal(3)malignant brain tumor-like protein 1"/>
    <property type="match status" value="2"/>
</dbReference>
<dbReference type="FunFam" id="4.10.320.30:FF:000001">
    <property type="entry name" value="Myelin transcription factor 1-like, a"/>
    <property type="match status" value="1"/>
</dbReference>
<dbReference type="InterPro" id="IPR004092">
    <property type="entry name" value="Mbt"/>
</dbReference>
<dbReference type="InterPro" id="IPR047362">
    <property type="entry name" value="MBT_L3MBTL1_rpt3"/>
</dbReference>
<evidence type="ECO:0000259" key="14">
    <source>
        <dbReference type="PROSITE" id="PS50105"/>
    </source>
</evidence>
<keyword evidence="16" id="KW-1185">Reference proteome</keyword>
<evidence type="ECO:0000256" key="8">
    <source>
        <dbReference type="ARBA" id="ARBA00023015"/>
    </source>
</evidence>
<dbReference type="SMART" id="SM00454">
    <property type="entry name" value="SAM"/>
    <property type="match status" value="1"/>
</dbReference>
<dbReference type="InterPro" id="IPR002515">
    <property type="entry name" value="Znf_C2H2C"/>
</dbReference>
<gene>
    <name evidence="15" type="primary">l3mbtl1</name>
</gene>
<evidence type="ECO:0000256" key="6">
    <source>
        <dbReference type="ARBA" id="ARBA00022833"/>
    </source>
</evidence>
<reference evidence="16" key="2">
    <citation type="journal article" date="2007" name="PLoS Biol.">
        <title>Survey sequencing and comparative analysis of the elephant shark (Callorhinchus milii) genome.</title>
        <authorList>
            <person name="Venkatesh B."/>
            <person name="Kirkness E.F."/>
            <person name="Loh Y.H."/>
            <person name="Halpern A.L."/>
            <person name="Lee A.P."/>
            <person name="Johnson J."/>
            <person name="Dandona N."/>
            <person name="Viswanathan L.D."/>
            <person name="Tay A."/>
            <person name="Venter J.C."/>
            <person name="Strausberg R.L."/>
            <person name="Brenner S."/>
        </authorList>
    </citation>
    <scope>NUCLEOTIDE SEQUENCE [LARGE SCALE GENOMIC DNA]</scope>
</reference>
<dbReference type="FunCoup" id="A0A4W3J432">
    <property type="interactions" value="70"/>
</dbReference>
<dbReference type="InParanoid" id="A0A4W3J432"/>
<dbReference type="OMA" id="DIHAAGW"/>
<reference evidence="15" key="5">
    <citation type="submission" date="2025-09" db="UniProtKB">
        <authorList>
            <consortium name="Ensembl"/>
        </authorList>
    </citation>
    <scope>IDENTIFICATION</scope>
</reference>
<evidence type="ECO:0000256" key="2">
    <source>
        <dbReference type="ARBA" id="ARBA00022491"/>
    </source>
</evidence>
<dbReference type="GO" id="GO:0003682">
    <property type="term" value="F:chromatin binding"/>
    <property type="evidence" value="ECO:0007669"/>
    <property type="project" value="TreeGrafter"/>
</dbReference>
<dbReference type="Gene3D" id="4.10.320.30">
    <property type="match status" value="1"/>
</dbReference>
<dbReference type="Gene3D" id="2.30.30.140">
    <property type="match status" value="3"/>
</dbReference>
<dbReference type="InterPro" id="IPR050548">
    <property type="entry name" value="PcG_chromatin_remod_factors"/>
</dbReference>
<feature type="repeat" description="MBT" evidence="13">
    <location>
        <begin position="7"/>
        <end position="107"/>
    </location>
</feature>
<dbReference type="InterPro" id="IPR036060">
    <property type="entry name" value="Znf_C2H2C_sf"/>
</dbReference>
<dbReference type="Pfam" id="PF00536">
    <property type="entry name" value="SAM_1"/>
    <property type="match status" value="1"/>
</dbReference>
<feature type="repeat" description="MBT" evidence="13">
    <location>
        <begin position="115"/>
        <end position="214"/>
    </location>
</feature>
<dbReference type="STRING" id="7868.ENSCMIP00000037869"/>
<dbReference type="PROSITE" id="PS51079">
    <property type="entry name" value="MBT"/>
    <property type="match status" value="3"/>
</dbReference>
<keyword evidence="2" id="KW-0678">Repressor</keyword>
<dbReference type="InterPro" id="IPR001660">
    <property type="entry name" value="SAM"/>
</dbReference>
<dbReference type="GO" id="GO:0008270">
    <property type="term" value="F:zinc ion binding"/>
    <property type="evidence" value="ECO:0007669"/>
    <property type="project" value="UniProtKB-KW"/>
</dbReference>
<dbReference type="GO" id="GO:0042393">
    <property type="term" value="F:histone binding"/>
    <property type="evidence" value="ECO:0007669"/>
    <property type="project" value="TreeGrafter"/>
</dbReference>
<dbReference type="Ensembl" id="ENSCMIT00000038416.1">
    <property type="protein sequence ID" value="ENSCMIP00000037869.1"/>
    <property type="gene ID" value="ENSCMIG00000015926.1"/>
</dbReference>
<dbReference type="CDD" id="cd09582">
    <property type="entry name" value="SAM_Scm-like-3MBT3_4"/>
    <property type="match status" value="1"/>
</dbReference>
<evidence type="ECO:0000256" key="11">
    <source>
        <dbReference type="ARBA" id="ARBA00068102"/>
    </source>
</evidence>
<keyword evidence="5" id="KW-0863">Zinc-finger</keyword>
<keyword evidence="7" id="KW-0156">Chromatin regulator</keyword>
<protein>
    <recommendedName>
        <fullName evidence="11">Lethal(3)malignant brain tumor-like protein 1</fullName>
    </recommendedName>
    <alternativeName>
        <fullName evidence="12">L(3)mbt protein homolog</fullName>
    </alternativeName>
</protein>
<evidence type="ECO:0000256" key="3">
    <source>
        <dbReference type="ARBA" id="ARBA00022723"/>
    </source>
</evidence>
<dbReference type="SMART" id="SM00561">
    <property type="entry name" value="MBT"/>
    <property type="match status" value="3"/>
</dbReference>
<comment type="subcellular location">
    <subcellularLocation>
        <location evidence="1">Nucleus</location>
    </subcellularLocation>
</comment>
<keyword evidence="8" id="KW-0805">Transcription regulation</keyword>
<evidence type="ECO:0000313" key="15">
    <source>
        <dbReference type="Ensembl" id="ENSCMIP00000037869.1"/>
    </source>
</evidence>
<evidence type="ECO:0000256" key="4">
    <source>
        <dbReference type="ARBA" id="ARBA00022737"/>
    </source>
</evidence>
<dbReference type="CDD" id="cd20131">
    <property type="entry name" value="MBT_L3MBTL1_rpt1"/>
    <property type="match status" value="1"/>
</dbReference>